<keyword evidence="4" id="KW-1185">Reference proteome</keyword>
<evidence type="ECO:0000259" key="1">
    <source>
        <dbReference type="Pfam" id="PF00534"/>
    </source>
</evidence>
<sequence length="379" mass="43031">MKIIFLESVHNFAGSSKSTLELAERLQNHGHDVLIVDFWGCSSDYIDACHNLDVPIKILDKREKPIILGKNPISIIKYFFKTIGYRKAFNNIIAEFKPNLVSVNTTKTLGVLRKSQNYKITYFARGWFLPNQIGFFDKYLIKTRADKILTVSHATSQMVQALGISKAENIFTIPNTVNVKNTNSSDDTNIWYKSTNREFVMMHCGSFIKTKGQHVTIEVLKELIERGLNVKLLLVGIVSNSSQSKRYFDQVKNIIEKHNLVGNIETIVNQSDVLHLYHKTDILIHPSYSEGLPRVVLEAMSLGKPVIGNAVGGMNDIISNNYNGFLTSFNSVSDYVMKIESLINGKEKYRFMSKNALNLMKSTYSEEEQVKAFEKVLTR</sequence>
<evidence type="ECO:0000313" key="3">
    <source>
        <dbReference type="EMBL" id="RFC54785.1"/>
    </source>
</evidence>
<reference evidence="3 4" key="1">
    <citation type="submission" date="2018-08" db="EMBL/GenBank/DDBJ databases">
        <title>The draft genome squence of Brumimicrobium sp. N62.</title>
        <authorList>
            <person name="Du Z.-J."/>
            <person name="Luo H.-R."/>
        </authorList>
    </citation>
    <scope>NUCLEOTIDE SEQUENCE [LARGE SCALE GENOMIC DNA]</scope>
    <source>
        <strain evidence="3 4">N62</strain>
    </source>
</reference>
<dbReference type="OrthoDB" id="9795068at2"/>
<dbReference type="Proteomes" id="UP000257127">
    <property type="component" value="Unassembled WGS sequence"/>
</dbReference>
<feature type="domain" description="Glycosyl transferase family 1" evidence="1">
    <location>
        <begin position="196"/>
        <end position="356"/>
    </location>
</feature>
<keyword evidence="3" id="KW-0808">Transferase</keyword>
<dbReference type="Pfam" id="PF13439">
    <property type="entry name" value="Glyco_transf_4"/>
    <property type="match status" value="1"/>
</dbReference>
<organism evidence="3 4">
    <name type="scientific">Brumimicrobium aurantiacum</name>
    <dbReference type="NCBI Taxonomy" id="1737063"/>
    <lineage>
        <taxon>Bacteria</taxon>
        <taxon>Pseudomonadati</taxon>
        <taxon>Bacteroidota</taxon>
        <taxon>Flavobacteriia</taxon>
        <taxon>Flavobacteriales</taxon>
        <taxon>Crocinitomicaceae</taxon>
        <taxon>Brumimicrobium</taxon>
    </lineage>
</organism>
<protein>
    <submittedName>
        <fullName evidence="3">Glycosyltransferase family 1 protein</fullName>
    </submittedName>
</protein>
<dbReference type="EMBL" id="QURB01000003">
    <property type="protein sequence ID" value="RFC54785.1"/>
    <property type="molecule type" value="Genomic_DNA"/>
</dbReference>
<evidence type="ECO:0000259" key="2">
    <source>
        <dbReference type="Pfam" id="PF13439"/>
    </source>
</evidence>
<dbReference type="PANTHER" id="PTHR45947:SF3">
    <property type="entry name" value="SULFOQUINOVOSYL TRANSFERASE SQD2"/>
    <property type="match status" value="1"/>
</dbReference>
<gene>
    <name evidence="3" type="ORF">DXU93_07315</name>
</gene>
<name>A0A3E1EYZ5_9FLAO</name>
<dbReference type="CDD" id="cd03801">
    <property type="entry name" value="GT4_PimA-like"/>
    <property type="match status" value="1"/>
</dbReference>
<dbReference type="SUPFAM" id="SSF53756">
    <property type="entry name" value="UDP-Glycosyltransferase/glycogen phosphorylase"/>
    <property type="match status" value="1"/>
</dbReference>
<dbReference type="InterPro" id="IPR050194">
    <property type="entry name" value="Glycosyltransferase_grp1"/>
</dbReference>
<proteinExistence type="predicted"/>
<dbReference type="InterPro" id="IPR001296">
    <property type="entry name" value="Glyco_trans_1"/>
</dbReference>
<dbReference type="Pfam" id="PF00534">
    <property type="entry name" value="Glycos_transf_1"/>
    <property type="match status" value="1"/>
</dbReference>
<dbReference type="AlphaFoldDB" id="A0A3E1EYZ5"/>
<comment type="caution">
    <text evidence="3">The sequence shown here is derived from an EMBL/GenBank/DDBJ whole genome shotgun (WGS) entry which is preliminary data.</text>
</comment>
<accession>A0A3E1EYZ5</accession>
<evidence type="ECO:0000313" key="4">
    <source>
        <dbReference type="Proteomes" id="UP000257127"/>
    </source>
</evidence>
<dbReference type="InterPro" id="IPR028098">
    <property type="entry name" value="Glyco_trans_4-like_N"/>
</dbReference>
<dbReference type="PANTHER" id="PTHR45947">
    <property type="entry name" value="SULFOQUINOVOSYL TRANSFERASE SQD2"/>
    <property type="match status" value="1"/>
</dbReference>
<feature type="domain" description="Glycosyltransferase subfamily 4-like N-terminal" evidence="2">
    <location>
        <begin position="14"/>
        <end position="179"/>
    </location>
</feature>
<dbReference type="GO" id="GO:0016757">
    <property type="term" value="F:glycosyltransferase activity"/>
    <property type="evidence" value="ECO:0007669"/>
    <property type="project" value="InterPro"/>
</dbReference>
<dbReference type="RefSeq" id="WP_116880619.1">
    <property type="nucleotide sequence ID" value="NZ_QURB01000003.1"/>
</dbReference>
<dbReference type="Gene3D" id="3.40.50.2000">
    <property type="entry name" value="Glycogen Phosphorylase B"/>
    <property type="match status" value="2"/>
</dbReference>